<dbReference type="SMART" id="SM00855">
    <property type="entry name" value="PGAM"/>
    <property type="match status" value="1"/>
</dbReference>
<dbReference type="EC" id="5.4.2.12" evidence="1"/>
<reference evidence="1 2" key="1">
    <citation type="submission" date="2021-03" db="EMBL/GenBank/DDBJ databases">
        <title>Genomic Encyclopedia of Type Strains, Phase IV (KMG-IV): sequencing the most valuable type-strain genomes for metagenomic binning, comparative biology and taxonomic classification.</title>
        <authorList>
            <person name="Goeker M."/>
        </authorList>
    </citation>
    <scope>NUCLEOTIDE SEQUENCE [LARGE SCALE GENOMIC DNA]</scope>
    <source>
        <strain evidence="1 2">DSM 6139</strain>
    </source>
</reference>
<dbReference type="EMBL" id="JAGGKC010000013">
    <property type="protein sequence ID" value="MBP1919315.1"/>
    <property type="molecule type" value="Genomic_DNA"/>
</dbReference>
<organism evidence="1 2">
    <name type="scientific">Youngiibacter multivorans</name>
    <dbReference type="NCBI Taxonomy" id="937251"/>
    <lineage>
        <taxon>Bacteria</taxon>
        <taxon>Bacillati</taxon>
        <taxon>Bacillota</taxon>
        <taxon>Clostridia</taxon>
        <taxon>Eubacteriales</taxon>
        <taxon>Clostridiaceae</taxon>
        <taxon>Youngiibacter</taxon>
    </lineage>
</organism>
<dbReference type="InterPro" id="IPR029033">
    <property type="entry name" value="His_PPase_superfam"/>
</dbReference>
<dbReference type="CDD" id="cd07067">
    <property type="entry name" value="HP_PGM_like"/>
    <property type="match status" value="1"/>
</dbReference>
<dbReference type="PROSITE" id="PS00175">
    <property type="entry name" value="PG_MUTASE"/>
    <property type="match status" value="1"/>
</dbReference>
<keyword evidence="2" id="KW-1185">Reference proteome</keyword>
<dbReference type="Proteomes" id="UP001519271">
    <property type="component" value="Unassembled WGS sequence"/>
</dbReference>
<dbReference type="InterPro" id="IPR050275">
    <property type="entry name" value="PGM_Phosphatase"/>
</dbReference>
<dbReference type="PANTHER" id="PTHR48100:SF5">
    <property type="entry name" value="HISTIDINE PHOSPHATASE FAMILY PROTEIN"/>
    <property type="match status" value="1"/>
</dbReference>
<comment type="caution">
    <text evidence="1">The sequence shown here is derived from an EMBL/GenBank/DDBJ whole genome shotgun (WGS) entry which is preliminary data.</text>
</comment>
<name>A0ABS4G454_9CLOT</name>
<dbReference type="InterPro" id="IPR013078">
    <property type="entry name" value="His_Pase_superF_clade-1"/>
</dbReference>
<evidence type="ECO:0000313" key="2">
    <source>
        <dbReference type="Proteomes" id="UP001519271"/>
    </source>
</evidence>
<dbReference type="RefSeq" id="WP_209459519.1">
    <property type="nucleotide sequence ID" value="NZ_JAGGKC010000013.1"/>
</dbReference>
<dbReference type="Pfam" id="PF00300">
    <property type="entry name" value="His_Phos_1"/>
    <property type="match status" value="1"/>
</dbReference>
<dbReference type="GO" id="GO:0004619">
    <property type="term" value="F:phosphoglycerate mutase activity"/>
    <property type="evidence" value="ECO:0007669"/>
    <property type="project" value="UniProtKB-EC"/>
</dbReference>
<protein>
    <submittedName>
        <fullName evidence="1">Phosphoglycerate mutase</fullName>
        <ecNumber evidence="1">5.4.2.12</ecNumber>
    </submittedName>
</protein>
<dbReference type="Gene3D" id="3.40.50.1240">
    <property type="entry name" value="Phosphoglycerate mutase-like"/>
    <property type="match status" value="1"/>
</dbReference>
<evidence type="ECO:0000313" key="1">
    <source>
        <dbReference type="EMBL" id="MBP1919315.1"/>
    </source>
</evidence>
<dbReference type="PANTHER" id="PTHR48100">
    <property type="entry name" value="BROAD-SPECIFICITY PHOSPHATASE YOR283W-RELATED"/>
    <property type="match status" value="1"/>
</dbReference>
<proteinExistence type="predicted"/>
<accession>A0ABS4G454</accession>
<dbReference type="SUPFAM" id="SSF53254">
    <property type="entry name" value="Phosphoglycerate mutase-like"/>
    <property type="match status" value="1"/>
</dbReference>
<sequence length="191" mass="22169">MKKTFYIMRHGQTLFNVRRKIQGFCDSPLTELGIKQAKIASEYFSGVTFDHAYSSTSERCCDTLEIVTGNSMPYTRLKGLKEMNFGTFEGESEDLNPKDKVVFGTFFVAYGGEARDEVRERMVRTCTEIMEKDDHNVVLAVSHAGACLHFLSHWQDTTEERKKGWPNCTIFKYEYEDKVFKLLEIFRPELR</sequence>
<keyword evidence="1" id="KW-0413">Isomerase</keyword>
<gene>
    <name evidence="1" type="ORF">J2Z34_001804</name>
</gene>
<dbReference type="InterPro" id="IPR001345">
    <property type="entry name" value="PG/BPGM_mutase_AS"/>
</dbReference>